<keyword evidence="2" id="KW-1185">Reference proteome</keyword>
<sequence length="76" mass="8619">MLVLVLGGLFVTRKLKAQIKIRTFEPIKKRAESGECCQVNPTFDRPKNAGCTQLRQPIKSPTLFRPTVICQKNTNF</sequence>
<comment type="caution">
    <text evidence="1">The sequence shown here is derived from an EMBL/GenBank/DDBJ whole genome shotgun (WGS) entry which is preliminary data.</text>
</comment>
<protein>
    <submittedName>
        <fullName evidence="1">Uncharacterized protein</fullName>
    </submittedName>
</protein>
<accession>A0A2S7KP00</accession>
<dbReference type="EMBL" id="MQUB01000001">
    <property type="protein sequence ID" value="PQB04352.1"/>
    <property type="molecule type" value="Genomic_DNA"/>
</dbReference>
<gene>
    <name evidence="1" type="ORF">BST85_05165</name>
</gene>
<dbReference type="AlphaFoldDB" id="A0A2S7KP00"/>
<proteinExistence type="predicted"/>
<name>A0A2S7KP00_9FLAO</name>
<dbReference type="Proteomes" id="UP000239800">
    <property type="component" value="Unassembled WGS sequence"/>
</dbReference>
<organism evidence="1 2">
    <name type="scientific">Aureitalea marina</name>
    <dbReference type="NCBI Taxonomy" id="930804"/>
    <lineage>
        <taxon>Bacteria</taxon>
        <taxon>Pseudomonadati</taxon>
        <taxon>Bacteroidota</taxon>
        <taxon>Flavobacteriia</taxon>
        <taxon>Flavobacteriales</taxon>
        <taxon>Flavobacteriaceae</taxon>
        <taxon>Aureitalea</taxon>
    </lineage>
</organism>
<evidence type="ECO:0000313" key="1">
    <source>
        <dbReference type="EMBL" id="PQB04352.1"/>
    </source>
</evidence>
<reference evidence="1 2" key="1">
    <citation type="submission" date="2016-11" db="EMBL/GenBank/DDBJ databases">
        <title>Trade-off between light-utilization and light-protection in marine flavobacteria.</title>
        <authorList>
            <person name="Kumagai Y."/>
        </authorList>
    </citation>
    <scope>NUCLEOTIDE SEQUENCE [LARGE SCALE GENOMIC DNA]</scope>
    <source>
        <strain evidence="1 2">NBRC 107741</strain>
    </source>
</reference>
<evidence type="ECO:0000313" key="2">
    <source>
        <dbReference type="Proteomes" id="UP000239800"/>
    </source>
</evidence>